<comment type="function">
    <text evidence="10">Na(+)/H(+) antiporter that extrudes sodium in exchange for external protons.</text>
</comment>
<dbReference type="EMBL" id="FNQB01000003">
    <property type="protein sequence ID" value="SDZ51504.1"/>
    <property type="molecule type" value="Genomic_DNA"/>
</dbReference>
<feature type="transmembrane region" description="Helical" evidence="10">
    <location>
        <begin position="212"/>
        <end position="228"/>
    </location>
</feature>
<dbReference type="STRING" id="137265.SAMN05421684_6065"/>
<proteinExistence type="inferred from homology"/>
<comment type="subcellular location">
    <subcellularLocation>
        <location evidence="1 10">Cell membrane</location>
        <topology evidence="1 10">Multi-pass membrane protein</topology>
    </subcellularLocation>
</comment>
<dbReference type="GO" id="GO:0051453">
    <property type="term" value="P:regulation of intracellular pH"/>
    <property type="evidence" value="ECO:0007669"/>
    <property type="project" value="TreeGrafter"/>
</dbReference>
<dbReference type="AlphaFoldDB" id="A0A1H3TMM4"/>
<dbReference type="NCBIfam" id="TIGR00831">
    <property type="entry name" value="a_cpa1"/>
    <property type="match status" value="1"/>
</dbReference>
<dbReference type="InterPro" id="IPR006153">
    <property type="entry name" value="Cation/H_exchanger_TM"/>
</dbReference>
<dbReference type="GO" id="GO:0015386">
    <property type="term" value="F:potassium:proton antiporter activity"/>
    <property type="evidence" value="ECO:0007669"/>
    <property type="project" value="TreeGrafter"/>
</dbReference>
<evidence type="ECO:0000313" key="13">
    <source>
        <dbReference type="Proteomes" id="UP000199632"/>
    </source>
</evidence>
<evidence type="ECO:0000256" key="1">
    <source>
        <dbReference type="ARBA" id="ARBA00004651"/>
    </source>
</evidence>
<name>A0A1H3TMM4_9ACTN</name>
<feature type="transmembrane region" description="Helical" evidence="10">
    <location>
        <begin position="378"/>
        <end position="401"/>
    </location>
</feature>
<dbReference type="InterPro" id="IPR004705">
    <property type="entry name" value="Cation/H_exchanger_CPA1_bac"/>
</dbReference>
<evidence type="ECO:0000256" key="3">
    <source>
        <dbReference type="ARBA" id="ARBA00022475"/>
    </source>
</evidence>
<keyword evidence="10" id="KW-0050">Antiport</keyword>
<dbReference type="InterPro" id="IPR018422">
    <property type="entry name" value="Cation/H_exchanger_CPA1"/>
</dbReference>
<keyword evidence="5 10" id="KW-1133">Transmembrane helix</keyword>
<evidence type="ECO:0000256" key="2">
    <source>
        <dbReference type="ARBA" id="ARBA00022448"/>
    </source>
</evidence>
<accession>A0A1H3TMM4</accession>
<keyword evidence="3 10" id="KW-1003">Cell membrane</keyword>
<feature type="transmembrane region" description="Helical" evidence="10">
    <location>
        <begin position="344"/>
        <end position="366"/>
    </location>
</feature>
<evidence type="ECO:0000259" key="11">
    <source>
        <dbReference type="Pfam" id="PF00999"/>
    </source>
</evidence>
<keyword evidence="8 10" id="KW-0472">Membrane</keyword>
<feature type="transmembrane region" description="Helical" evidence="10">
    <location>
        <begin position="48"/>
        <end position="66"/>
    </location>
</feature>
<comment type="similarity">
    <text evidence="10">Belongs to the monovalent cation:proton antiporter 1 (CPA1) transporter (TC 2.A.36) family.</text>
</comment>
<evidence type="ECO:0000256" key="5">
    <source>
        <dbReference type="ARBA" id="ARBA00022989"/>
    </source>
</evidence>
<evidence type="ECO:0000256" key="10">
    <source>
        <dbReference type="RuleBase" id="RU366002"/>
    </source>
</evidence>
<dbReference type="Pfam" id="PF00999">
    <property type="entry name" value="Na_H_Exchanger"/>
    <property type="match status" value="1"/>
</dbReference>
<evidence type="ECO:0000256" key="7">
    <source>
        <dbReference type="ARBA" id="ARBA00023065"/>
    </source>
</evidence>
<dbReference type="Proteomes" id="UP000199632">
    <property type="component" value="Unassembled WGS sequence"/>
</dbReference>
<gene>
    <name evidence="12" type="ORF">SAMN05421684_6065</name>
</gene>
<keyword evidence="13" id="KW-1185">Reference proteome</keyword>
<evidence type="ECO:0000256" key="6">
    <source>
        <dbReference type="ARBA" id="ARBA00023053"/>
    </source>
</evidence>
<evidence type="ECO:0000256" key="4">
    <source>
        <dbReference type="ARBA" id="ARBA00022692"/>
    </source>
</evidence>
<dbReference type="RefSeq" id="WP_090799989.1">
    <property type="nucleotide sequence ID" value="NZ_BOND01000001.1"/>
</dbReference>
<dbReference type="GO" id="GO:0098719">
    <property type="term" value="P:sodium ion import across plasma membrane"/>
    <property type="evidence" value="ECO:0007669"/>
    <property type="project" value="TreeGrafter"/>
</dbReference>
<feature type="transmembrane region" description="Helical" evidence="10">
    <location>
        <begin position="298"/>
        <end position="323"/>
    </location>
</feature>
<reference evidence="13" key="1">
    <citation type="submission" date="2016-10" db="EMBL/GenBank/DDBJ databases">
        <authorList>
            <person name="Varghese N."/>
            <person name="Submissions S."/>
        </authorList>
    </citation>
    <scope>NUCLEOTIDE SEQUENCE [LARGE SCALE GENOMIC DNA]</scope>
    <source>
        <strain evidence="13">DSM 44718</strain>
    </source>
</reference>
<dbReference type="GO" id="GO:0005886">
    <property type="term" value="C:plasma membrane"/>
    <property type="evidence" value="ECO:0007669"/>
    <property type="project" value="UniProtKB-SubCell"/>
</dbReference>
<feature type="transmembrane region" description="Helical" evidence="10">
    <location>
        <begin position="78"/>
        <end position="98"/>
    </location>
</feature>
<evidence type="ECO:0000256" key="8">
    <source>
        <dbReference type="ARBA" id="ARBA00023136"/>
    </source>
</evidence>
<keyword evidence="7 10" id="KW-0406">Ion transport</keyword>
<evidence type="ECO:0000313" key="12">
    <source>
        <dbReference type="EMBL" id="SDZ51504.1"/>
    </source>
</evidence>
<dbReference type="PANTHER" id="PTHR10110:SF86">
    <property type="entry name" value="SODIUM_HYDROGEN EXCHANGER 7"/>
    <property type="match status" value="1"/>
</dbReference>
<feature type="transmembrane region" description="Helical" evidence="10">
    <location>
        <begin position="179"/>
        <end position="200"/>
    </location>
</feature>
<keyword evidence="4 10" id="KW-0812">Transmembrane</keyword>
<keyword evidence="9 10" id="KW-0739">Sodium transport</keyword>
<dbReference type="GO" id="GO:0015385">
    <property type="term" value="F:sodium:proton antiporter activity"/>
    <property type="evidence" value="ECO:0007669"/>
    <property type="project" value="InterPro"/>
</dbReference>
<dbReference type="PANTHER" id="PTHR10110">
    <property type="entry name" value="SODIUM/HYDROGEN EXCHANGER"/>
    <property type="match status" value="1"/>
</dbReference>
<feature type="transmembrane region" description="Helical" evidence="10">
    <location>
        <begin position="104"/>
        <end position="126"/>
    </location>
</feature>
<feature type="transmembrane region" description="Helical" evidence="10">
    <location>
        <begin position="234"/>
        <end position="251"/>
    </location>
</feature>
<dbReference type="Gene3D" id="6.10.140.1330">
    <property type="match status" value="1"/>
</dbReference>
<sequence>MEGLLIVVVLGATVLVGTTIGRRYSVAPPVLLIVFGALLGLIPEFSEVRLPSDVVLLLFLPAILYWESLNTSLREIRSNLRVIILSAVVLVIITMVGVSYTLQWIGVAASAAWILGAVLAPTDAAAVAGLAKRMPRRALTTLRAESLINDGTALVLFAVAVSALVDGHVPGPALLVGELIWSSVGAVLVGVVVGYGIVLIRRYVDDPQREGGLSILTPFLAFLVAEVVHTSGVVAVVVAGLVLSWAGPRVIRARSRLETYSFWDLGTFMLNGSLFVLVGVQFPAAVRGITSQSVGHAVWIALLTAAAVIGIRLAWSHLAPMVIRLVDRRPVQRTRRVNWKVRTASGWAGFRGAVSLAAALAVPATLDDGSRYAERDLIVFVTSVVIVVTVLVQGLTLPMVVRWAGLTSDEEREVETRNARIRATEVALAALPEIATRFGAPGEVVDRIRTDYQGHLDQLNAEGTEHAVQAWQDQVDRRVRLEVLDRKRRAVTAMRDDREIDDIVLRDLQASMDIEEVRLLGPAPTD</sequence>
<feature type="domain" description="Cation/H+ exchanger transmembrane" evidence="11">
    <location>
        <begin position="13"/>
        <end position="403"/>
    </location>
</feature>
<protein>
    <submittedName>
        <fullName evidence="12">Sodium/proton antiporter, CPA1 family</fullName>
    </submittedName>
</protein>
<keyword evidence="6 10" id="KW-0915">Sodium</keyword>
<organism evidence="12 13">
    <name type="scientific">Asanoa ishikariensis</name>
    <dbReference type="NCBI Taxonomy" id="137265"/>
    <lineage>
        <taxon>Bacteria</taxon>
        <taxon>Bacillati</taxon>
        <taxon>Actinomycetota</taxon>
        <taxon>Actinomycetes</taxon>
        <taxon>Micromonosporales</taxon>
        <taxon>Micromonosporaceae</taxon>
        <taxon>Asanoa</taxon>
    </lineage>
</organism>
<keyword evidence="2 10" id="KW-0813">Transport</keyword>
<evidence type="ECO:0000256" key="9">
    <source>
        <dbReference type="ARBA" id="ARBA00023201"/>
    </source>
</evidence>
<dbReference type="OrthoDB" id="57886at2"/>
<feature type="transmembrane region" description="Helical" evidence="10">
    <location>
        <begin position="147"/>
        <end position="167"/>
    </location>
</feature>
<feature type="transmembrane region" description="Helical" evidence="10">
    <location>
        <begin position="263"/>
        <end position="286"/>
    </location>
</feature>